<dbReference type="AlphaFoldDB" id="E7QRZ8"/>
<dbReference type="Proteomes" id="UP000184203">
    <property type="component" value="Unassembled WGS sequence"/>
</dbReference>
<dbReference type="RefSeq" id="WP_007978631.1">
    <property type="nucleotide sequence ID" value="NZ_AEMG01000006.1"/>
</dbReference>
<dbReference type="Pfam" id="PF24367">
    <property type="entry name" value="DUF7523"/>
    <property type="match status" value="1"/>
</dbReference>
<organism evidence="1 3">
    <name type="scientific">Haladaptatus paucihalophilus DX253</name>
    <dbReference type="NCBI Taxonomy" id="797209"/>
    <lineage>
        <taxon>Archaea</taxon>
        <taxon>Methanobacteriati</taxon>
        <taxon>Methanobacteriota</taxon>
        <taxon>Stenosarchaea group</taxon>
        <taxon>Halobacteria</taxon>
        <taxon>Halobacteriales</taxon>
        <taxon>Haladaptataceae</taxon>
        <taxon>Haladaptatus</taxon>
    </lineage>
</organism>
<evidence type="ECO:0000313" key="2">
    <source>
        <dbReference type="EMBL" id="SHK13173.1"/>
    </source>
</evidence>
<proteinExistence type="predicted"/>
<sequence>MSLAEATRNAVRRRPFLLEALRADVVNYTAAARFLADEIDVGDDTDAVSTALSRFADELPTYEIDSRDARVTMRSGLGRADDPADSLLVVGDAGFTPDSGSLTGVIAAGDVDCVAFSAVLSRLVAEDVDVVAAGVAESLVVVVERRDGANAVRFVEDALDAVPERGD</sequence>
<reference evidence="4" key="2">
    <citation type="submission" date="2016-11" db="EMBL/GenBank/DDBJ databases">
        <authorList>
            <person name="Varghese N."/>
            <person name="Submissions S."/>
        </authorList>
    </citation>
    <scope>NUCLEOTIDE SEQUENCE [LARGE SCALE GENOMIC DNA]</scope>
    <source>
        <strain evidence="4">DX253</strain>
    </source>
</reference>
<reference evidence="1 3" key="1">
    <citation type="journal article" date="2014" name="ISME J.">
        <title>Trehalose/2-sulfotrehalose biosynthesis and glycine-betaine uptake are widely spread mechanisms for osmoadaptation in the Halobacteriales.</title>
        <authorList>
            <person name="Youssef N.H."/>
            <person name="Savage-Ashlock K.N."/>
            <person name="McCully A.L."/>
            <person name="Luedtke B."/>
            <person name="Shaw E.I."/>
            <person name="Hoff W.D."/>
            <person name="Elshahed M.S."/>
        </authorList>
    </citation>
    <scope>NUCLEOTIDE SEQUENCE [LARGE SCALE GENOMIC DNA]</scope>
    <source>
        <strain evidence="1 3">DX253</strain>
    </source>
</reference>
<name>E7QRZ8_HALPU</name>
<accession>E7QRZ8</accession>
<dbReference type="PATRIC" id="fig|797209.4.peg.1565"/>
<evidence type="ECO:0000313" key="3">
    <source>
        <dbReference type="Proteomes" id="UP000003751"/>
    </source>
</evidence>
<evidence type="ECO:0000313" key="4">
    <source>
        <dbReference type="Proteomes" id="UP000184203"/>
    </source>
</evidence>
<keyword evidence="4" id="KW-1185">Reference proteome</keyword>
<evidence type="ECO:0000313" key="1">
    <source>
        <dbReference type="EMBL" id="EFW92767.1"/>
    </source>
</evidence>
<gene>
    <name evidence="2" type="ORF">SAMN05444342_0690</name>
    <name evidence="1" type="ORF">ZOD2009_07854</name>
</gene>
<dbReference type="EMBL" id="AEMG01000006">
    <property type="protein sequence ID" value="EFW92767.1"/>
    <property type="molecule type" value="Genomic_DNA"/>
</dbReference>
<dbReference type="STRING" id="797209.GCA_000376445_00250"/>
<dbReference type="Proteomes" id="UP000003751">
    <property type="component" value="Unassembled WGS sequence"/>
</dbReference>
<dbReference type="InterPro" id="IPR055945">
    <property type="entry name" value="DUF7523"/>
</dbReference>
<reference evidence="2" key="3">
    <citation type="submission" date="2016-11" db="EMBL/GenBank/DDBJ databases">
        <authorList>
            <person name="Jaros S."/>
            <person name="Januszkiewicz K."/>
            <person name="Wedrychowicz H."/>
        </authorList>
    </citation>
    <scope>NUCLEOTIDE SEQUENCE [LARGE SCALE GENOMIC DNA]</scope>
    <source>
        <strain evidence="2">DX253</strain>
    </source>
</reference>
<protein>
    <recommendedName>
        <fullName evidence="5">ACT domain-containing protein</fullName>
    </recommendedName>
</protein>
<dbReference type="eggNOG" id="arCOG04645">
    <property type="taxonomic scope" value="Archaea"/>
</dbReference>
<dbReference type="OrthoDB" id="213717at2157"/>
<evidence type="ECO:0008006" key="5">
    <source>
        <dbReference type="Google" id="ProtNLM"/>
    </source>
</evidence>
<dbReference type="EMBL" id="FRAN01000001">
    <property type="protein sequence ID" value="SHK13173.1"/>
    <property type="molecule type" value="Genomic_DNA"/>
</dbReference>